<keyword evidence="8" id="KW-0223">Dioxygenase</keyword>
<reference evidence="8 9" key="1">
    <citation type="journal article" date="2019" name="Int. J. Syst. Evol. Microbiol.">
        <title>The Global Catalogue of Microorganisms (GCM) 10K type strain sequencing project: providing services to taxonomists for standard genome sequencing and annotation.</title>
        <authorList>
            <consortium name="The Broad Institute Genomics Platform"/>
            <consortium name="The Broad Institute Genome Sequencing Center for Infectious Disease"/>
            <person name="Wu L."/>
            <person name="Ma J."/>
        </authorList>
    </citation>
    <scope>NUCLEOTIDE SEQUENCE [LARGE SCALE GENOMIC DNA]</scope>
    <source>
        <strain evidence="8 9">JCM 13004</strain>
    </source>
</reference>
<dbReference type="InterPro" id="IPR041736">
    <property type="entry name" value="4OHPhenylPyrv_dOase_N"/>
</dbReference>
<organism evidence="8 9">
    <name type="scientific">Kitasatospora nipponensis</name>
    <dbReference type="NCBI Taxonomy" id="258049"/>
    <lineage>
        <taxon>Bacteria</taxon>
        <taxon>Bacillati</taxon>
        <taxon>Actinomycetota</taxon>
        <taxon>Actinomycetes</taxon>
        <taxon>Kitasatosporales</taxon>
        <taxon>Streptomycetaceae</taxon>
        <taxon>Kitasatospora</taxon>
    </lineage>
</organism>
<dbReference type="Proteomes" id="UP001500037">
    <property type="component" value="Unassembled WGS sequence"/>
</dbReference>
<comment type="similarity">
    <text evidence="2">Belongs to the 4HPPD family.</text>
</comment>
<dbReference type="InterPro" id="IPR004360">
    <property type="entry name" value="Glyas_Fos-R_dOase_dom"/>
</dbReference>
<evidence type="ECO:0000256" key="5">
    <source>
        <dbReference type="ARBA" id="ARBA00023004"/>
    </source>
</evidence>
<gene>
    <name evidence="8" type="primary">hppD_6</name>
    <name evidence="8" type="ORF">GCM10009665_78060</name>
</gene>
<protein>
    <submittedName>
        <fullName evidence="8">4-hydroxyphenylpyruvate dioxygenase</fullName>
    </submittedName>
</protein>
<evidence type="ECO:0000259" key="7">
    <source>
        <dbReference type="PROSITE" id="PS51819"/>
    </source>
</evidence>
<dbReference type="PIRSF" id="PIRSF009283">
    <property type="entry name" value="HPP_dOase"/>
    <property type="match status" value="1"/>
</dbReference>
<feature type="region of interest" description="Disordered" evidence="6">
    <location>
        <begin position="125"/>
        <end position="147"/>
    </location>
</feature>
<dbReference type="Pfam" id="PF14696">
    <property type="entry name" value="Glyoxalase_5"/>
    <property type="match status" value="1"/>
</dbReference>
<dbReference type="PANTHER" id="PTHR11959">
    <property type="entry name" value="4-HYDROXYPHENYLPYRUVATE DIOXYGENASE"/>
    <property type="match status" value="1"/>
</dbReference>
<dbReference type="GO" id="GO:0051213">
    <property type="term" value="F:dioxygenase activity"/>
    <property type="evidence" value="ECO:0007669"/>
    <property type="project" value="UniProtKB-KW"/>
</dbReference>
<dbReference type="Pfam" id="PF00903">
    <property type="entry name" value="Glyoxalase"/>
    <property type="match status" value="1"/>
</dbReference>
<evidence type="ECO:0000256" key="2">
    <source>
        <dbReference type="ARBA" id="ARBA00005877"/>
    </source>
</evidence>
<comment type="cofactor">
    <cofactor evidence="1">
        <name>Fe cation</name>
        <dbReference type="ChEBI" id="CHEBI:24875"/>
    </cofactor>
</comment>
<dbReference type="InterPro" id="IPR029068">
    <property type="entry name" value="Glyas_Bleomycin-R_OHBP_Dase"/>
</dbReference>
<comment type="caution">
    <text evidence="8">The sequence shown here is derived from an EMBL/GenBank/DDBJ whole genome shotgun (WGS) entry which is preliminary data.</text>
</comment>
<dbReference type="InterPro" id="IPR005956">
    <property type="entry name" value="4OHPhenylPyrv_dOase"/>
</dbReference>
<sequence length="346" mass="36820">MTVQSIAYVEFQVEDAHKSGAALAQDYGFALLPLDLPHRPGVEAVLARQGGIRLLLVSAVDPGHPVADFVRRHGDGVAVIALRCADPAAALERAVAGGARRLADPGAIAGFGDIALSLVDDADPVLRAEEPGPDPESTRADPAGEPAGALLHTLDHVAICLPGGELAGAVAFAERALGLAVTFREYIEVGDQAMDSRVVRDASGRVTFTLLEPDLRRSPGQIDGFLQAHGGAGVQHLAFETADIARAVRELGRGGVEFLSTPATYYEQLTDRIEEFGIPVETLRELDVLVDEDHGGQLFQIFTRSVHPRRTFFLELVERRGAGSFGSANIKALYEAVERQRAAGRA</sequence>
<dbReference type="Gene3D" id="3.10.180.10">
    <property type="entry name" value="2,3-Dihydroxybiphenyl 1,2-Dioxygenase, domain 1"/>
    <property type="match status" value="2"/>
</dbReference>
<name>A0ABN1TAG8_9ACTN</name>
<keyword evidence="8" id="KW-0560">Oxidoreductase</keyword>
<keyword evidence="9" id="KW-1185">Reference proteome</keyword>
<dbReference type="InterPro" id="IPR037523">
    <property type="entry name" value="VOC_core"/>
</dbReference>
<evidence type="ECO:0000256" key="4">
    <source>
        <dbReference type="ARBA" id="ARBA00022737"/>
    </source>
</evidence>
<dbReference type="SUPFAM" id="SSF54593">
    <property type="entry name" value="Glyoxalase/Bleomycin resistance protein/Dihydroxybiphenyl dioxygenase"/>
    <property type="match status" value="1"/>
</dbReference>
<evidence type="ECO:0000313" key="9">
    <source>
        <dbReference type="Proteomes" id="UP001500037"/>
    </source>
</evidence>
<feature type="domain" description="VOC" evidence="7">
    <location>
        <begin position="5"/>
        <end position="131"/>
    </location>
</feature>
<evidence type="ECO:0000256" key="3">
    <source>
        <dbReference type="ARBA" id="ARBA00022723"/>
    </source>
</evidence>
<dbReference type="PANTHER" id="PTHR11959:SF1">
    <property type="entry name" value="4-HYDROXYPHENYLPYRUVATE DIOXYGENASE"/>
    <property type="match status" value="1"/>
</dbReference>
<evidence type="ECO:0000313" key="8">
    <source>
        <dbReference type="EMBL" id="GAA1070164.1"/>
    </source>
</evidence>
<keyword evidence="5" id="KW-0408">Iron</keyword>
<accession>A0ABN1TAG8</accession>
<dbReference type="InterPro" id="IPR041735">
    <property type="entry name" value="4OHPhenylPyrv_dOase_C"/>
</dbReference>
<dbReference type="NCBIfam" id="TIGR01263">
    <property type="entry name" value="4HPPD"/>
    <property type="match status" value="1"/>
</dbReference>
<proteinExistence type="inferred from homology"/>
<dbReference type="CDD" id="cd08342">
    <property type="entry name" value="HPPD_N_like"/>
    <property type="match status" value="1"/>
</dbReference>
<dbReference type="CDD" id="cd07250">
    <property type="entry name" value="HPPD_C_like"/>
    <property type="match status" value="1"/>
</dbReference>
<keyword evidence="4" id="KW-0677">Repeat</keyword>
<dbReference type="PROSITE" id="PS51819">
    <property type="entry name" value="VOC"/>
    <property type="match status" value="2"/>
</dbReference>
<dbReference type="RefSeq" id="WP_344447093.1">
    <property type="nucleotide sequence ID" value="NZ_BAAALF010000379.1"/>
</dbReference>
<evidence type="ECO:0000256" key="1">
    <source>
        <dbReference type="ARBA" id="ARBA00001962"/>
    </source>
</evidence>
<dbReference type="EMBL" id="BAAALF010000379">
    <property type="protein sequence ID" value="GAA1070164.1"/>
    <property type="molecule type" value="Genomic_DNA"/>
</dbReference>
<evidence type="ECO:0000256" key="6">
    <source>
        <dbReference type="SAM" id="MobiDB-lite"/>
    </source>
</evidence>
<feature type="domain" description="VOC" evidence="7">
    <location>
        <begin position="153"/>
        <end position="304"/>
    </location>
</feature>
<keyword evidence="3" id="KW-0479">Metal-binding</keyword>